<proteinExistence type="inferred from homology"/>
<keyword evidence="6" id="KW-1185">Reference proteome</keyword>
<comment type="caution">
    <text evidence="5">The sequence shown here is derived from an EMBL/GenBank/DDBJ whole genome shotgun (WGS) entry which is preliminary data.</text>
</comment>
<feature type="domain" description="GFO/IDH/MocA-like oxidoreductase" evidence="4">
    <location>
        <begin position="131"/>
        <end position="257"/>
    </location>
</feature>
<evidence type="ECO:0000313" key="6">
    <source>
        <dbReference type="Proteomes" id="UP000239047"/>
    </source>
</evidence>
<dbReference type="Gene3D" id="3.40.50.720">
    <property type="entry name" value="NAD(P)-binding Rossmann-like Domain"/>
    <property type="match status" value="1"/>
</dbReference>
<organism evidence="5 6">
    <name type="scientific">Jeotgalibacillus proteolyticus</name>
    <dbReference type="NCBI Taxonomy" id="2082395"/>
    <lineage>
        <taxon>Bacteria</taxon>
        <taxon>Bacillati</taxon>
        <taxon>Bacillota</taxon>
        <taxon>Bacilli</taxon>
        <taxon>Bacillales</taxon>
        <taxon>Caryophanaceae</taxon>
        <taxon>Jeotgalibacillus</taxon>
    </lineage>
</organism>
<dbReference type="PANTHER" id="PTHR42840">
    <property type="entry name" value="NAD(P)-BINDING ROSSMANN-FOLD SUPERFAMILY PROTEIN-RELATED"/>
    <property type="match status" value="1"/>
</dbReference>
<gene>
    <name evidence="5" type="ORF">C4B60_17965</name>
</gene>
<accession>A0A2S5G877</accession>
<dbReference type="OrthoDB" id="9815825at2"/>
<dbReference type="Proteomes" id="UP000239047">
    <property type="component" value="Unassembled WGS sequence"/>
</dbReference>
<dbReference type="Pfam" id="PF22725">
    <property type="entry name" value="GFO_IDH_MocA_C3"/>
    <property type="match status" value="1"/>
</dbReference>
<evidence type="ECO:0000256" key="2">
    <source>
        <dbReference type="ARBA" id="ARBA00023002"/>
    </source>
</evidence>
<dbReference type="SUPFAM" id="SSF55347">
    <property type="entry name" value="Glyceraldehyde-3-phosphate dehydrogenase-like, C-terminal domain"/>
    <property type="match status" value="1"/>
</dbReference>
<dbReference type="Pfam" id="PF01408">
    <property type="entry name" value="GFO_IDH_MocA"/>
    <property type="match status" value="1"/>
</dbReference>
<evidence type="ECO:0000313" key="5">
    <source>
        <dbReference type="EMBL" id="PPA69189.1"/>
    </source>
</evidence>
<dbReference type="PANTHER" id="PTHR42840:SF3">
    <property type="entry name" value="BINDING ROSSMANN FOLD OXIDOREDUCTASE, PUTATIVE (AFU_ORTHOLOGUE AFUA_2G10240)-RELATED"/>
    <property type="match status" value="1"/>
</dbReference>
<dbReference type="InterPro" id="IPR000683">
    <property type="entry name" value="Gfo/Idh/MocA-like_OxRdtase_N"/>
</dbReference>
<feature type="domain" description="Gfo/Idh/MocA-like oxidoreductase N-terminal" evidence="3">
    <location>
        <begin position="5"/>
        <end position="123"/>
    </location>
</feature>
<dbReference type="GO" id="GO:0005737">
    <property type="term" value="C:cytoplasm"/>
    <property type="evidence" value="ECO:0007669"/>
    <property type="project" value="TreeGrafter"/>
</dbReference>
<dbReference type="InterPro" id="IPR055170">
    <property type="entry name" value="GFO_IDH_MocA-like_dom"/>
</dbReference>
<keyword evidence="2" id="KW-0560">Oxidoreductase</keyword>
<name>A0A2S5G877_9BACL</name>
<dbReference type="Gene3D" id="3.30.360.10">
    <property type="entry name" value="Dihydrodipicolinate Reductase, domain 2"/>
    <property type="match status" value="1"/>
</dbReference>
<dbReference type="GO" id="GO:0006740">
    <property type="term" value="P:NADPH regeneration"/>
    <property type="evidence" value="ECO:0007669"/>
    <property type="project" value="TreeGrafter"/>
</dbReference>
<evidence type="ECO:0000259" key="3">
    <source>
        <dbReference type="Pfam" id="PF01408"/>
    </source>
</evidence>
<sequence>MKTVKIGLAGLGRLGLIHADNIQGMKHVELTAISNLDETVNKQVQNKYQVPYAYTTYEEMIKNQELDAVCIVTPSGFHPRHIQLALEHNLHVFCEKPLGLEVEGIKRTCEVIEKSDKVFHLGFMRRYDKDYLYVKEMIDRGDIGEISIIRSYGIDPIGGLESFVNFAKKSPSGGIYLDMSVHDIDVIRWFSNSEVKKVWATGSSKAFPELNDLNEVEIGTAVMQLENNITAFLVAGRTASHGYHVETEVIGTKGMVRIAATPDKNKVTVFNDQGVVRPTSQSFPERFREAYVDELKDFVRCIREQTKPEVTALDGLRSTEVAIACQHSFEQEKLVEINYEG</sequence>
<dbReference type="AlphaFoldDB" id="A0A2S5G877"/>
<dbReference type="GO" id="GO:0016491">
    <property type="term" value="F:oxidoreductase activity"/>
    <property type="evidence" value="ECO:0007669"/>
    <property type="project" value="UniProtKB-KW"/>
</dbReference>
<dbReference type="GO" id="GO:0000166">
    <property type="term" value="F:nucleotide binding"/>
    <property type="evidence" value="ECO:0007669"/>
    <property type="project" value="InterPro"/>
</dbReference>
<dbReference type="RefSeq" id="WP_104059409.1">
    <property type="nucleotide sequence ID" value="NZ_PREZ01000007.1"/>
</dbReference>
<evidence type="ECO:0000259" key="4">
    <source>
        <dbReference type="Pfam" id="PF22725"/>
    </source>
</evidence>
<evidence type="ECO:0000256" key="1">
    <source>
        <dbReference type="ARBA" id="ARBA00010928"/>
    </source>
</evidence>
<comment type="similarity">
    <text evidence="1">Belongs to the Gfo/Idh/MocA family.</text>
</comment>
<protein>
    <submittedName>
        <fullName evidence="5">Inositol 2-dehydrogenase</fullName>
    </submittedName>
</protein>
<dbReference type="EMBL" id="PREZ01000007">
    <property type="protein sequence ID" value="PPA69189.1"/>
    <property type="molecule type" value="Genomic_DNA"/>
</dbReference>
<dbReference type="InterPro" id="IPR036291">
    <property type="entry name" value="NAD(P)-bd_dom_sf"/>
</dbReference>
<reference evidence="5 6" key="1">
    <citation type="submission" date="2018-02" db="EMBL/GenBank/DDBJ databases">
        <title>Jeotgalibacillus proteolyticum sp. nov. a protease producing bacterium isolated from ocean sediments of Laizhou Bay.</title>
        <authorList>
            <person name="Li Y."/>
        </authorList>
    </citation>
    <scope>NUCLEOTIDE SEQUENCE [LARGE SCALE GENOMIC DNA]</scope>
    <source>
        <strain evidence="5 6">22-7</strain>
    </source>
</reference>
<dbReference type="SUPFAM" id="SSF51735">
    <property type="entry name" value="NAD(P)-binding Rossmann-fold domains"/>
    <property type="match status" value="1"/>
</dbReference>